<dbReference type="EMBL" id="BJWG01000005">
    <property type="protein sequence ID" value="GEL94671.1"/>
    <property type="molecule type" value="Genomic_DNA"/>
</dbReference>
<name>A0A511J9K0_9CELL</name>
<feature type="region of interest" description="Disordered" evidence="11">
    <location>
        <begin position="95"/>
        <end position="114"/>
    </location>
</feature>
<evidence type="ECO:0000256" key="8">
    <source>
        <dbReference type="PIRNR" id="PIRNR006630"/>
    </source>
</evidence>
<feature type="active site" description="For glutaminase activity" evidence="7">
    <location>
        <position position="168"/>
    </location>
</feature>
<dbReference type="PANTHER" id="PTHR23090">
    <property type="entry name" value="NH 3 /GLUTAMINE-DEPENDENT NAD + SYNTHETASE"/>
    <property type="match status" value="1"/>
</dbReference>
<keyword evidence="5 7" id="KW-0067">ATP-binding</keyword>
<evidence type="ECO:0000256" key="2">
    <source>
        <dbReference type="ARBA" id="ARBA00007145"/>
    </source>
</evidence>
<feature type="binding site" evidence="7">
    <location>
        <position position="450"/>
    </location>
    <ligand>
        <name>deamido-NAD(+)</name>
        <dbReference type="ChEBI" id="CHEBI:58437"/>
        <note>ligand shared between two neighboring subunits</note>
    </ligand>
</feature>
<dbReference type="NCBIfam" id="NF010588">
    <property type="entry name" value="PRK13981.1"/>
    <property type="match status" value="1"/>
</dbReference>
<evidence type="ECO:0000256" key="1">
    <source>
        <dbReference type="ARBA" id="ARBA00005188"/>
    </source>
</evidence>
<dbReference type="Gene3D" id="3.60.110.10">
    <property type="entry name" value="Carbon-nitrogen hydrolase"/>
    <property type="match status" value="1"/>
</dbReference>
<evidence type="ECO:0000313" key="13">
    <source>
        <dbReference type="EMBL" id="GEL94671.1"/>
    </source>
</evidence>
<comment type="similarity">
    <text evidence="2 7 8">In the C-terminal section; belongs to the NAD synthetase family.</text>
</comment>
<dbReference type="Pfam" id="PF02540">
    <property type="entry name" value="NAD_synthase"/>
    <property type="match status" value="1"/>
</dbReference>
<dbReference type="HAMAP" id="MF_02090">
    <property type="entry name" value="NadE_glutamine_dep"/>
    <property type="match status" value="1"/>
</dbReference>
<dbReference type="GO" id="GO:0008795">
    <property type="term" value="F:NAD+ synthase activity"/>
    <property type="evidence" value="ECO:0007669"/>
    <property type="project" value="UniProtKB-UniRule"/>
</dbReference>
<feature type="binding site" evidence="7">
    <location>
        <position position="231"/>
    </location>
    <ligand>
        <name>L-glutamine</name>
        <dbReference type="ChEBI" id="CHEBI:58359"/>
    </ligand>
</feature>
<dbReference type="CDD" id="cd07570">
    <property type="entry name" value="GAT_Gln-NAD-synth"/>
    <property type="match status" value="1"/>
</dbReference>
<dbReference type="GO" id="GO:0009435">
    <property type="term" value="P:NAD+ biosynthetic process"/>
    <property type="evidence" value="ECO:0007669"/>
    <property type="project" value="UniProtKB-UniRule"/>
</dbReference>
<dbReference type="UniPathway" id="UPA00253">
    <property type="reaction ID" value="UER00334"/>
</dbReference>
<dbReference type="Pfam" id="PF00795">
    <property type="entry name" value="CN_hydrolase"/>
    <property type="match status" value="2"/>
</dbReference>
<comment type="similarity">
    <text evidence="10">Belongs to the NAD synthetase family.</text>
</comment>
<keyword evidence="14" id="KW-1185">Reference proteome</keyword>
<sequence>MRIAAAQVDACVGDLEGNARVVLEWTRRAADAGADLVVFPEMTLTGYPIEDLALRASFRRAAQSTLEKLAVDLDAAGLGEVAVLVGCVGERAAHRRRQPETADGAATDGADDAATDGVVEGGAGSERLPDAELVGDVVAGRPEARDAARPTNEAVLLRGGRVETRYAKHHLPNYGVFDEFRIFAPGDEICVLDVAGRRVGVVICEDIWQDGGPVSLMDENEVACLVVLNGSPFEEGKGHVRAQLAARRAAEVDAPVVYVNLVGGQDDLVFDGGSFVVDRDGTLLASAPQFVEHLLVWDLAAQGEPQRPGPRAAPLHPDEETYRAIVTGLAGYVRKNGFTSVTLGLSGGIDSALTAAIAADAIGGEHVVGVSMPSRYSSEHSKDDAADLAARLGADYRVQPIGAVVEAFQGELALDGVAEENLQARVRGVILMGISNREGHLVIAPGNKSELATGYATIYDAGSIGGFAPLKDVDKSRVWALARWRNDHARDRGEIPPIPESSITKPPSAELRPGQTDQDSLPPYALLDEVLDSYVEHAEGRAELLARGFAPEVVDRVLQLVDRAEWKRRQYPLGPKVTALAFGRDRRLPVTSRWREP</sequence>
<evidence type="ECO:0000256" key="4">
    <source>
        <dbReference type="ARBA" id="ARBA00022741"/>
    </source>
</evidence>
<dbReference type="EC" id="6.3.5.1" evidence="7 8"/>
<feature type="binding site" evidence="7">
    <location>
        <position position="567"/>
    </location>
    <ligand>
        <name>deamido-NAD(+)</name>
        <dbReference type="ChEBI" id="CHEBI:58437"/>
        <note>ligand shared between two neighboring subunits</note>
    </ligand>
</feature>
<accession>A0A511J9K0</accession>
<dbReference type="NCBIfam" id="TIGR00552">
    <property type="entry name" value="nadE"/>
    <property type="match status" value="1"/>
</dbReference>
<evidence type="ECO:0000256" key="5">
    <source>
        <dbReference type="ARBA" id="ARBA00022840"/>
    </source>
</evidence>
<keyword evidence="4 7" id="KW-0547">Nucleotide-binding</keyword>
<feature type="binding site" evidence="7">
    <location>
        <position position="174"/>
    </location>
    <ligand>
        <name>L-glutamine</name>
        <dbReference type="ChEBI" id="CHEBI:58359"/>
    </ligand>
</feature>
<feature type="active site" description="Nucleophile; for glutaminase activity" evidence="7">
    <location>
        <position position="204"/>
    </location>
</feature>
<keyword evidence="3 7" id="KW-0436">Ligase</keyword>
<dbReference type="GO" id="GO:0000257">
    <property type="term" value="F:nitrilase activity"/>
    <property type="evidence" value="ECO:0007669"/>
    <property type="project" value="UniProtKB-ARBA"/>
</dbReference>
<evidence type="ECO:0000256" key="3">
    <source>
        <dbReference type="ARBA" id="ARBA00022598"/>
    </source>
</evidence>
<comment type="caution">
    <text evidence="7">Lacks conserved residue(s) required for the propagation of feature annotation.</text>
</comment>
<feature type="active site" description="Proton acceptor" evidence="9">
    <location>
        <position position="41"/>
    </location>
</feature>
<dbReference type="SUPFAM" id="SSF52402">
    <property type="entry name" value="Adenine nucleotide alpha hydrolases-like"/>
    <property type="match status" value="1"/>
</dbReference>
<comment type="catalytic activity">
    <reaction evidence="7 8">
        <text>deamido-NAD(+) + L-glutamine + ATP + H2O = L-glutamate + AMP + diphosphate + NAD(+) + H(+)</text>
        <dbReference type="Rhea" id="RHEA:24384"/>
        <dbReference type="ChEBI" id="CHEBI:15377"/>
        <dbReference type="ChEBI" id="CHEBI:15378"/>
        <dbReference type="ChEBI" id="CHEBI:29985"/>
        <dbReference type="ChEBI" id="CHEBI:30616"/>
        <dbReference type="ChEBI" id="CHEBI:33019"/>
        <dbReference type="ChEBI" id="CHEBI:57540"/>
        <dbReference type="ChEBI" id="CHEBI:58359"/>
        <dbReference type="ChEBI" id="CHEBI:58437"/>
        <dbReference type="ChEBI" id="CHEBI:456215"/>
        <dbReference type="EC" id="6.3.5.1"/>
    </reaction>
</comment>
<dbReference type="GO" id="GO:0003952">
    <property type="term" value="F:NAD+ synthase (glutamine-hydrolyzing) activity"/>
    <property type="evidence" value="ECO:0007669"/>
    <property type="project" value="UniProtKB-UniRule"/>
</dbReference>
<evidence type="ECO:0000313" key="14">
    <source>
        <dbReference type="Proteomes" id="UP000321720"/>
    </source>
</evidence>
<evidence type="ECO:0000256" key="10">
    <source>
        <dbReference type="RuleBase" id="RU003811"/>
    </source>
</evidence>
<evidence type="ECO:0000256" key="6">
    <source>
        <dbReference type="ARBA" id="ARBA00023027"/>
    </source>
</evidence>
<dbReference type="FunFam" id="3.40.50.620:FF:000106">
    <property type="entry name" value="Glutamine-dependent NAD(+) synthetase"/>
    <property type="match status" value="1"/>
</dbReference>
<dbReference type="Proteomes" id="UP000321720">
    <property type="component" value="Unassembled WGS sequence"/>
</dbReference>
<feature type="binding site" evidence="7">
    <location>
        <begin position="344"/>
        <end position="351"/>
    </location>
    <ligand>
        <name>ATP</name>
        <dbReference type="ChEBI" id="CHEBI:30616"/>
    </ligand>
</feature>
<proteinExistence type="inferred from homology"/>
<dbReference type="InterPro" id="IPR000132">
    <property type="entry name" value="Nitrilase/CN_hydratase_CS"/>
</dbReference>
<organism evidence="13 14">
    <name type="scientific">Cellulomonas composti</name>
    <dbReference type="NCBI Taxonomy" id="266130"/>
    <lineage>
        <taxon>Bacteria</taxon>
        <taxon>Bacillati</taxon>
        <taxon>Actinomycetota</taxon>
        <taxon>Actinomycetes</taxon>
        <taxon>Micrococcales</taxon>
        <taxon>Cellulomonadaceae</taxon>
        <taxon>Cellulomonas</taxon>
    </lineage>
</organism>
<evidence type="ECO:0000259" key="12">
    <source>
        <dbReference type="PROSITE" id="PS50263"/>
    </source>
</evidence>
<evidence type="ECO:0000256" key="7">
    <source>
        <dbReference type="HAMAP-Rule" id="MF_02090"/>
    </source>
</evidence>
<dbReference type="AlphaFoldDB" id="A0A511J9K0"/>
<dbReference type="InterPro" id="IPR014729">
    <property type="entry name" value="Rossmann-like_a/b/a_fold"/>
</dbReference>
<dbReference type="GO" id="GO:0005737">
    <property type="term" value="C:cytoplasm"/>
    <property type="evidence" value="ECO:0007669"/>
    <property type="project" value="InterPro"/>
</dbReference>
<gene>
    <name evidence="7" type="primary">nadE</name>
    <name evidence="13" type="ORF">CCO02nite_13290</name>
</gene>
<evidence type="ECO:0000256" key="9">
    <source>
        <dbReference type="PROSITE-ProRule" id="PRU10139"/>
    </source>
</evidence>
<comment type="function">
    <text evidence="7">Catalyzes the ATP-dependent amidation of deamido-NAD to form NAD. Uses L-glutamine as a nitrogen source.</text>
</comment>
<protein>
    <recommendedName>
        <fullName evidence="7 8">Glutamine-dependent NAD(+) synthetase</fullName>
        <ecNumber evidence="7 8">6.3.5.1</ecNumber>
    </recommendedName>
    <alternativeName>
        <fullName evidence="7 8">NAD(+) synthase [glutamine-hydrolyzing]</fullName>
    </alternativeName>
</protein>
<dbReference type="PANTHER" id="PTHR23090:SF9">
    <property type="entry name" value="GLUTAMINE-DEPENDENT NAD(+) SYNTHETASE"/>
    <property type="match status" value="1"/>
</dbReference>
<feature type="active site" description="Proton acceptor; for glutaminase activity" evidence="7">
    <location>
        <position position="41"/>
    </location>
</feature>
<dbReference type="PIRSF" id="PIRSF006630">
    <property type="entry name" value="NADS_GAT"/>
    <property type="match status" value="1"/>
</dbReference>
<dbReference type="InterPro" id="IPR036526">
    <property type="entry name" value="C-N_Hydrolase_sf"/>
</dbReference>
<comment type="caution">
    <text evidence="13">The sequence shown here is derived from an EMBL/GenBank/DDBJ whole genome shotgun (WGS) entry which is preliminary data.</text>
</comment>
<feature type="domain" description="CN hydrolase" evidence="12">
    <location>
        <begin position="1"/>
        <end position="301"/>
    </location>
</feature>
<feature type="binding site" evidence="7">
    <location>
        <position position="237"/>
    </location>
    <ligand>
        <name>L-glutamine</name>
        <dbReference type="ChEBI" id="CHEBI:58359"/>
    </ligand>
</feature>
<feature type="binding site" evidence="7">
    <location>
        <position position="421"/>
    </location>
    <ligand>
        <name>deamido-NAD(+)</name>
        <dbReference type="ChEBI" id="CHEBI:58437"/>
        <note>ligand shared between two neighboring subunits</note>
    </ligand>
</feature>
<dbReference type="PROSITE" id="PS50263">
    <property type="entry name" value="CN_HYDROLASE"/>
    <property type="match status" value="1"/>
</dbReference>
<comment type="pathway">
    <text evidence="1 7 8">Cofactor biosynthesis; NAD(+) biosynthesis; NAD(+) from deamido-NAD(+) (L-Gln route): step 1/1.</text>
</comment>
<feature type="region of interest" description="Disordered" evidence="11">
    <location>
        <begin position="490"/>
        <end position="519"/>
    </location>
</feature>
<dbReference type="CDD" id="cd00553">
    <property type="entry name" value="NAD_synthase"/>
    <property type="match status" value="1"/>
</dbReference>
<dbReference type="PROSITE" id="PS00920">
    <property type="entry name" value="NITRIL_CHT_1"/>
    <property type="match status" value="1"/>
</dbReference>
<keyword evidence="6 7" id="KW-0520">NAD</keyword>
<dbReference type="InterPro" id="IPR022310">
    <property type="entry name" value="NAD/GMP_synthase"/>
</dbReference>
<dbReference type="SUPFAM" id="SSF56317">
    <property type="entry name" value="Carbon-nitrogen hydrolase"/>
    <property type="match status" value="2"/>
</dbReference>
<dbReference type="InterPro" id="IPR003010">
    <property type="entry name" value="C-N_Hydrolase"/>
</dbReference>
<dbReference type="InterPro" id="IPR003694">
    <property type="entry name" value="NAD_synthase"/>
</dbReference>
<dbReference type="Gene3D" id="3.40.50.620">
    <property type="entry name" value="HUPs"/>
    <property type="match status" value="1"/>
</dbReference>
<dbReference type="GO" id="GO:0005524">
    <property type="term" value="F:ATP binding"/>
    <property type="evidence" value="ECO:0007669"/>
    <property type="project" value="UniProtKB-UniRule"/>
</dbReference>
<evidence type="ECO:0000256" key="11">
    <source>
        <dbReference type="SAM" id="MobiDB-lite"/>
    </source>
</evidence>
<dbReference type="GO" id="GO:0004359">
    <property type="term" value="F:glutaminase activity"/>
    <property type="evidence" value="ECO:0007669"/>
    <property type="project" value="InterPro"/>
</dbReference>
<reference evidence="13 14" key="1">
    <citation type="submission" date="2019-07" db="EMBL/GenBank/DDBJ databases">
        <title>Whole genome shotgun sequence of Cellulomonas composti NBRC 100758.</title>
        <authorList>
            <person name="Hosoyama A."/>
            <person name="Uohara A."/>
            <person name="Ohji S."/>
            <person name="Ichikawa N."/>
        </authorList>
    </citation>
    <scope>NUCLEOTIDE SEQUENCE [LARGE SCALE GENOMIC DNA]</scope>
    <source>
        <strain evidence="13 14">NBRC 100758</strain>
    </source>
</reference>
<dbReference type="InterPro" id="IPR014445">
    <property type="entry name" value="Gln-dep_NAD_synthase"/>
</dbReference>